<keyword evidence="4" id="KW-1185">Reference proteome</keyword>
<comment type="caution">
    <text evidence="3">The sequence shown here is derived from an EMBL/GenBank/DDBJ whole genome shotgun (WGS) entry which is preliminary data.</text>
</comment>
<dbReference type="EMBL" id="ASAD01000018">
    <property type="protein sequence ID" value="EON91203.1"/>
    <property type="molecule type" value="Genomic_DNA"/>
</dbReference>
<dbReference type="InterPro" id="IPR003615">
    <property type="entry name" value="HNH_nuc"/>
</dbReference>
<feature type="compositionally biased region" description="Basic residues" evidence="1">
    <location>
        <begin position="162"/>
        <end position="175"/>
    </location>
</feature>
<evidence type="ECO:0000256" key="1">
    <source>
        <dbReference type="SAM" id="MobiDB-lite"/>
    </source>
</evidence>
<sequence>MAGTLGGFLSLVEARKSADFQLVAKYRVYRVTNGQSEIELHPLWNKYIRANLAIIKGWALFQWADYLQRENPNIPALIKKIEPPVKRASLSEQTRFWNTVVVEQPIHCIYSGTLLQPSSFALDHFLPWSLVCHDELWNLIPADPRANSSKGRSLQRFNDSRHQRRWQDRHHKRGV</sequence>
<feature type="region of interest" description="Disordered" evidence="1">
    <location>
        <begin position="146"/>
        <end position="175"/>
    </location>
</feature>
<protein>
    <recommendedName>
        <fullName evidence="2">HNH nuclease domain-containing protein</fullName>
    </recommendedName>
</protein>
<dbReference type="Gene3D" id="1.10.30.50">
    <property type="match status" value="1"/>
</dbReference>
<dbReference type="AlphaFoldDB" id="R8AXZ5"/>
<feature type="compositionally biased region" description="Polar residues" evidence="1">
    <location>
        <begin position="146"/>
        <end position="157"/>
    </location>
</feature>
<organism evidence="3 4">
    <name type="scientific">Marinobacter lipolyticus SM19</name>
    <dbReference type="NCBI Taxonomy" id="1318628"/>
    <lineage>
        <taxon>Bacteria</taxon>
        <taxon>Pseudomonadati</taxon>
        <taxon>Pseudomonadota</taxon>
        <taxon>Gammaproteobacteria</taxon>
        <taxon>Pseudomonadales</taxon>
        <taxon>Marinobacteraceae</taxon>
        <taxon>Marinobacter</taxon>
    </lineage>
</organism>
<evidence type="ECO:0000313" key="3">
    <source>
        <dbReference type="EMBL" id="EON91203.1"/>
    </source>
</evidence>
<dbReference type="HOGENOM" id="CLU_1530747_0_0_6"/>
<gene>
    <name evidence="3" type="ORF">MARLIPOL_14925</name>
</gene>
<evidence type="ECO:0000259" key="2">
    <source>
        <dbReference type="Pfam" id="PF13395"/>
    </source>
</evidence>
<name>R8AXZ5_9GAMM</name>
<reference evidence="3 4" key="1">
    <citation type="journal article" date="2013" name="Genome Announc.">
        <title>Draft Genome Sequence of the Moderately Halophilic Bacterium Marinobacter lipolyticus Strain SM19.</title>
        <authorList>
            <person name="Papke R.T."/>
            <person name="de la Haba R.R."/>
            <person name="Infante-Dominguez C."/>
            <person name="Perez D."/>
            <person name="Sanchez-Porro C."/>
            <person name="Lapierre P."/>
            <person name="Ventosa A."/>
        </authorList>
    </citation>
    <scope>NUCLEOTIDE SEQUENCE [LARGE SCALE GENOMIC DNA]</scope>
    <source>
        <strain evidence="3 4">SM19</strain>
    </source>
</reference>
<proteinExistence type="predicted"/>
<dbReference type="Pfam" id="PF13395">
    <property type="entry name" value="HNH_4"/>
    <property type="match status" value="1"/>
</dbReference>
<accession>R8AXZ5</accession>
<feature type="domain" description="HNH nuclease" evidence="2">
    <location>
        <begin position="108"/>
        <end position="153"/>
    </location>
</feature>
<evidence type="ECO:0000313" key="4">
    <source>
        <dbReference type="Proteomes" id="UP000016540"/>
    </source>
</evidence>
<dbReference type="eggNOG" id="COG1403">
    <property type="taxonomic scope" value="Bacteria"/>
</dbReference>
<dbReference type="Proteomes" id="UP000016540">
    <property type="component" value="Unassembled WGS sequence"/>
</dbReference>
<dbReference type="STRING" id="1318628.MARLIPOL_14925"/>